<organism evidence="3 4">
    <name type="scientific">Ceratocystis pirilliformis</name>
    <dbReference type="NCBI Taxonomy" id="259994"/>
    <lineage>
        <taxon>Eukaryota</taxon>
        <taxon>Fungi</taxon>
        <taxon>Dikarya</taxon>
        <taxon>Ascomycota</taxon>
        <taxon>Pezizomycotina</taxon>
        <taxon>Sordariomycetes</taxon>
        <taxon>Hypocreomycetidae</taxon>
        <taxon>Microascales</taxon>
        <taxon>Ceratocystidaceae</taxon>
        <taxon>Ceratocystis</taxon>
    </lineage>
</organism>
<proteinExistence type="predicted"/>
<keyword evidence="1" id="KW-0560">Oxidoreductase</keyword>
<evidence type="ECO:0000256" key="1">
    <source>
        <dbReference type="ARBA" id="ARBA00023002"/>
    </source>
</evidence>
<name>A0ABR3ZKE1_9PEZI</name>
<dbReference type="Pfam" id="PF02668">
    <property type="entry name" value="TauD"/>
    <property type="match status" value="1"/>
</dbReference>
<comment type="caution">
    <text evidence="3">The sequence shown here is derived from an EMBL/GenBank/DDBJ whole genome shotgun (WGS) entry which is preliminary data.</text>
</comment>
<evidence type="ECO:0000259" key="2">
    <source>
        <dbReference type="Pfam" id="PF02668"/>
    </source>
</evidence>
<protein>
    <recommendedName>
        <fullName evidence="2">TauD/TfdA-like domain-containing protein</fullName>
    </recommendedName>
</protein>
<dbReference type="Proteomes" id="UP001583280">
    <property type="component" value="Unassembled WGS sequence"/>
</dbReference>
<dbReference type="InterPro" id="IPR050411">
    <property type="entry name" value="AlphaKG_dependent_hydroxylases"/>
</dbReference>
<reference evidence="3 4" key="1">
    <citation type="journal article" date="2024" name="IMA Fungus">
        <title>IMA Genome - F19 : A genome assembly and annotation guide to empower mycologists, including annotated draft genome sequences of Ceratocystis pirilliformis, Diaporthe australafricana, Fusarium ophioides, Paecilomyces lecythidis, and Sporothrix stenoceras.</title>
        <authorList>
            <person name="Aylward J."/>
            <person name="Wilson A.M."/>
            <person name="Visagie C.M."/>
            <person name="Spraker J."/>
            <person name="Barnes I."/>
            <person name="Buitendag C."/>
            <person name="Ceriani C."/>
            <person name="Del Mar Angel L."/>
            <person name="du Plessis D."/>
            <person name="Fuchs T."/>
            <person name="Gasser K."/>
            <person name="Kramer D."/>
            <person name="Li W."/>
            <person name="Munsamy K."/>
            <person name="Piso A."/>
            <person name="Price J.L."/>
            <person name="Sonnekus B."/>
            <person name="Thomas C."/>
            <person name="van der Nest A."/>
            <person name="van Dijk A."/>
            <person name="van Heerden A."/>
            <person name="van Vuuren N."/>
            <person name="Yilmaz N."/>
            <person name="Duong T.A."/>
            <person name="van der Merwe N.A."/>
            <person name="Wingfield M.J."/>
            <person name="Wingfield B.D."/>
        </authorList>
    </citation>
    <scope>NUCLEOTIDE SEQUENCE [LARGE SCALE GENOMIC DNA]</scope>
    <source>
        <strain evidence="3 4">CMW 12675</strain>
    </source>
</reference>
<evidence type="ECO:0000313" key="4">
    <source>
        <dbReference type="Proteomes" id="UP001583280"/>
    </source>
</evidence>
<dbReference type="InterPro" id="IPR042098">
    <property type="entry name" value="TauD-like_sf"/>
</dbReference>
<accession>A0ABR3ZKE1</accession>
<dbReference type="InterPro" id="IPR003819">
    <property type="entry name" value="TauD/TfdA-like"/>
</dbReference>
<gene>
    <name evidence="3" type="ORF">Cpir12675_000559</name>
</gene>
<dbReference type="PANTHER" id="PTHR10696:SF49">
    <property type="entry name" value="TAUD_TFDA-LIKE DOMAIN-CONTAINING PROTEIN"/>
    <property type="match status" value="1"/>
</dbReference>
<dbReference type="Gene3D" id="3.60.130.10">
    <property type="entry name" value="Clavaminate synthase-like"/>
    <property type="match status" value="1"/>
</dbReference>
<dbReference type="EMBL" id="JAWDJO010000007">
    <property type="protein sequence ID" value="KAL1901193.1"/>
    <property type="molecule type" value="Genomic_DNA"/>
</dbReference>
<dbReference type="SUPFAM" id="SSF51197">
    <property type="entry name" value="Clavaminate synthase-like"/>
    <property type="match status" value="1"/>
</dbReference>
<evidence type="ECO:0000313" key="3">
    <source>
        <dbReference type="EMBL" id="KAL1901193.1"/>
    </source>
</evidence>
<feature type="domain" description="TauD/TfdA-like" evidence="2">
    <location>
        <begin position="91"/>
        <end position="343"/>
    </location>
</feature>
<keyword evidence="4" id="KW-1185">Reference proteome</keyword>
<dbReference type="PANTHER" id="PTHR10696">
    <property type="entry name" value="GAMMA-BUTYROBETAINE HYDROXYLASE-RELATED"/>
    <property type="match status" value="1"/>
</dbReference>
<sequence>MLVQSRVYDAMASPANALPFSHYRYIHDTALPLPAGLPTSFKSPKSWTGSDYANDNSYILMLSQNDVKEIDKALAHMNASELPNGIDSISPATFPLPLLGPKLSGLGDELYKGRGFGLIRGLDVNKYTIEDRSAIWLGLQSYVASLRARQDKAGNMMAHIVADNSSVIKAAHHRHSASSIFNLADGQTFHNEESGDIASWLTCSTAASGGRCIIASVETIFNAIAANFPEMIGTLMKDDWPFALPHFQLRPIMYYHNNQLIINFNRTALMGSASHPRSKDLPSLTADQVAALNVIEAFAKANQLEIHTQPGDIHMINNLCLLHRRDAFVDGGDPSTRRHLIRMRLRCHKRGLELPIELQDEWRQAFEDKGDRLWHLMPMPDGFYPLRLYSN</sequence>